<accession>A0ABW6RJV6</accession>
<feature type="transmembrane region" description="Helical" evidence="6">
    <location>
        <begin position="100"/>
        <end position="122"/>
    </location>
</feature>
<feature type="transmembrane region" description="Helical" evidence="6">
    <location>
        <begin position="70"/>
        <end position="88"/>
    </location>
</feature>
<dbReference type="PROSITE" id="PS50850">
    <property type="entry name" value="MFS"/>
    <property type="match status" value="1"/>
</dbReference>
<dbReference type="SUPFAM" id="SSF103473">
    <property type="entry name" value="MFS general substrate transporter"/>
    <property type="match status" value="1"/>
</dbReference>
<dbReference type="InterPro" id="IPR020846">
    <property type="entry name" value="MFS_dom"/>
</dbReference>
<keyword evidence="9" id="KW-1185">Reference proteome</keyword>
<dbReference type="EMBL" id="JBIAPK010000005">
    <property type="protein sequence ID" value="MFF3340834.1"/>
    <property type="molecule type" value="Genomic_DNA"/>
</dbReference>
<dbReference type="InterPro" id="IPR050189">
    <property type="entry name" value="MFS_Efflux_Transporters"/>
</dbReference>
<feature type="transmembrane region" description="Helical" evidence="6">
    <location>
        <begin position="129"/>
        <end position="148"/>
    </location>
</feature>
<proteinExistence type="predicted"/>
<dbReference type="Pfam" id="PF07690">
    <property type="entry name" value="MFS_1"/>
    <property type="match status" value="1"/>
</dbReference>
<name>A0ABW6RJV6_9ACTN</name>
<dbReference type="NCBIfam" id="NF033135">
    <property type="entry name" value="cmx_cmrA"/>
    <property type="match status" value="1"/>
</dbReference>
<feature type="transmembrane region" description="Helical" evidence="6">
    <location>
        <begin position="262"/>
        <end position="283"/>
    </location>
</feature>
<dbReference type="CDD" id="cd17324">
    <property type="entry name" value="MFS_NepI_like"/>
    <property type="match status" value="1"/>
</dbReference>
<dbReference type="RefSeq" id="WP_387896304.1">
    <property type="nucleotide sequence ID" value="NZ_JBIAPK010000005.1"/>
</dbReference>
<evidence type="ECO:0000256" key="4">
    <source>
        <dbReference type="ARBA" id="ARBA00022989"/>
    </source>
</evidence>
<sequence>MPLAVYILGIAVFALGTSEFMLSGLLPPIAADMDVSIPQAGLLISAFAIGMVIGAPLLAVATLRLPRRTTLITLITVFGLGQVAGALAPSYELLFASRVVSALACAGFWAVGAAVAVAMVPVNARARAMAVMLGGLSIANVLGVPAGAFLGEHFGWRSAFWAVGAASALALVGVVTLIPRIPLPAEKPLLKRELAIYRDRQVWLAITMTALAAGGVFCAFSYLTPLLTDVARLDAGWVPTVLALFGIGALVGTTVGGRVADAHLFGVLISGIAASTVFLVVLAVFASSAAVAVAVSFLLGVSAFYTGPALNARMFNVAGAAPTLAGATTTAAFNLGNTGGPWLGGTVIDAGFGFASTAWAGAAMTVLALVTVTLSLRLQRSRSRVVASAASTPSAVRTERV</sequence>
<keyword evidence="4 6" id="KW-1133">Transmembrane helix</keyword>
<feature type="transmembrane region" description="Helical" evidence="6">
    <location>
        <begin position="235"/>
        <end position="255"/>
    </location>
</feature>
<keyword evidence="5 6" id="KW-0472">Membrane</keyword>
<feature type="domain" description="Major facilitator superfamily (MFS) profile" evidence="7">
    <location>
        <begin position="4"/>
        <end position="380"/>
    </location>
</feature>
<dbReference type="PANTHER" id="PTHR43124:SF3">
    <property type="entry name" value="CHLORAMPHENICOL EFFLUX PUMP RV0191"/>
    <property type="match status" value="1"/>
</dbReference>
<keyword evidence="2" id="KW-1003">Cell membrane</keyword>
<dbReference type="InterPro" id="IPR036259">
    <property type="entry name" value="MFS_trans_sf"/>
</dbReference>
<gene>
    <name evidence="8" type="ORF">ACFYWW_19190</name>
</gene>
<feature type="transmembrane region" description="Helical" evidence="6">
    <location>
        <begin position="202"/>
        <end position="223"/>
    </location>
</feature>
<dbReference type="InterPro" id="IPR011701">
    <property type="entry name" value="MFS"/>
</dbReference>
<feature type="transmembrane region" description="Helical" evidence="6">
    <location>
        <begin position="289"/>
        <end position="307"/>
    </location>
</feature>
<dbReference type="PANTHER" id="PTHR43124">
    <property type="entry name" value="PURINE EFFLUX PUMP PBUE"/>
    <property type="match status" value="1"/>
</dbReference>
<evidence type="ECO:0000256" key="1">
    <source>
        <dbReference type="ARBA" id="ARBA00004651"/>
    </source>
</evidence>
<comment type="subcellular location">
    <subcellularLocation>
        <location evidence="1">Cell membrane</location>
        <topology evidence="1">Multi-pass membrane protein</topology>
    </subcellularLocation>
</comment>
<protein>
    <submittedName>
        <fullName evidence="8">Cmx/CmrA family chloramphenicol efflux MFS transporter</fullName>
    </submittedName>
</protein>
<evidence type="ECO:0000313" key="9">
    <source>
        <dbReference type="Proteomes" id="UP001601976"/>
    </source>
</evidence>
<feature type="transmembrane region" description="Helical" evidence="6">
    <location>
        <begin position="160"/>
        <end position="181"/>
    </location>
</feature>
<feature type="transmembrane region" description="Helical" evidence="6">
    <location>
        <begin position="41"/>
        <end position="63"/>
    </location>
</feature>
<evidence type="ECO:0000256" key="3">
    <source>
        <dbReference type="ARBA" id="ARBA00022692"/>
    </source>
</evidence>
<evidence type="ECO:0000256" key="5">
    <source>
        <dbReference type="ARBA" id="ARBA00023136"/>
    </source>
</evidence>
<evidence type="ECO:0000313" key="8">
    <source>
        <dbReference type="EMBL" id="MFF3340834.1"/>
    </source>
</evidence>
<dbReference type="Gene3D" id="1.20.1250.20">
    <property type="entry name" value="MFS general substrate transporter like domains"/>
    <property type="match status" value="2"/>
</dbReference>
<organism evidence="8 9">
    <name type="scientific">Streptomyces flavidovirens</name>
    <dbReference type="NCBI Taxonomy" id="67298"/>
    <lineage>
        <taxon>Bacteria</taxon>
        <taxon>Bacillati</taxon>
        <taxon>Actinomycetota</taxon>
        <taxon>Actinomycetes</taxon>
        <taxon>Kitasatosporales</taxon>
        <taxon>Streptomycetaceae</taxon>
        <taxon>Streptomyces</taxon>
    </lineage>
</organism>
<evidence type="ECO:0000259" key="7">
    <source>
        <dbReference type="PROSITE" id="PS50850"/>
    </source>
</evidence>
<feature type="transmembrane region" description="Helical" evidence="6">
    <location>
        <begin position="314"/>
        <end position="333"/>
    </location>
</feature>
<evidence type="ECO:0000256" key="6">
    <source>
        <dbReference type="SAM" id="Phobius"/>
    </source>
</evidence>
<keyword evidence="3 6" id="KW-0812">Transmembrane</keyword>
<reference evidence="8 9" key="1">
    <citation type="submission" date="2024-10" db="EMBL/GenBank/DDBJ databases">
        <title>The Natural Products Discovery Center: Release of the First 8490 Sequenced Strains for Exploring Actinobacteria Biosynthetic Diversity.</title>
        <authorList>
            <person name="Kalkreuter E."/>
            <person name="Kautsar S.A."/>
            <person name="Yang D."/>
            <person name="Bader C.D."/>
            <person name="Teijaro C.N."/>
            <person name="Fluegel L."/>
            <person name="Davis C.M."/>
            <person name="Simpson J.R."/>
            <person name="Lauterbach L."/>
            <person name="Steele A.D."/>
            <person name="Gui C."/>
            <person name="Meng S."/>
            <person name="Li G."/>
            <person name="Viehrig K."/>
            <person name="Ye F."/>
            <person name="Su P."/>
            <person name="Kiefer A.F."/>
            <person name="Nichols A."/>
            <person name="Cepeda A.J."/>
            <person name="Yan W."/>
            <person name="Fan B."/>
            <person name="Jiang Y."/>
            <person name="Adhikari A."/>
            <person name="Zheng C.-J."/>
            <person name="Schuster L."/>
            <person name="Cowan T.M."/>
            <person name="Smanski M.J."/>
            <person name="Chevrette M.G."/>
            <person name="De Carvalho L.P.S."/>
            <person name="Shen B."/>
        </authorList>
    </citation>
    <scope>NUCLEOTIDE SEQUENCE [LARGE SCALE GENOMIC DNA]</scope>
    <source>
        <strain evidence="8 9">NPDC003029</strain>
    </source>
</reference>
<feature type="transmembrane region" description="Helical" evidence="6">
    <location>
        <begin position="353"/>
        <end position="374"/>
    </location>
</feature>
<evidence type="ECO:0000256" key="2">
    <source>
        <dbReference type="ARBA" id="ARBA00022475"/>
    </source>
</evidence>
<dbReference type="Proteomes" id="UP001601976">
    <property type="component" value="Unassembled WGS sequence"/>
</dbReference>
<comment type="caution">
    <text evidence="8">The sequence shown here is derived from an EMBL/GenBank/DDBJ whole genome shotgun (WGS) entry which is preliminary data.</text>
</comment>